<feature type="domain" description="Alpha-D-phosphohexomutase alpha/beta/alpha" evidence="12">
    <location>
        <begin position="2"/>
        <end position="136"/>
    </location>
</feature>
<feature type="domain" description="Alpha-D-phosphohexomutase alpha/beta/alpha" evidence="13">
    <location>
        <begin position="160"/>
        <end position="256"/>
    </location>
</feature>
<dbReference type="eggNOG" id="COG1109">
    <property type="taxonomic scope" value="Bacteria"/>
</dbReference>
<comment type="cofactor">
    <cofactor evidence="8">
        <name>Mg(2+)</name>
        <dbReference type="ChEBI" id="CHEBI:18420"/>
    </cofactor>
    <text evidence="8">Binds 1 Mg(2+) ion per subunit.</text>
</comment>
<feature type="domain" description="Alpha-D-phosphohexomutase C-terminal" evidence="11">
    <location>
        <begin position="378"/>
        <end position="440"/>
    </location>
</feature>
<keyword evidence="5 8" id="KW-0413">Isomerase</keyword>
<dbReference type="FunFam" id="3.40.120.10:FF:000001">
    <property type="entry name" value="Phosphoglucosamine mutase"/>
    <property type="match status" value="1"/>
</dbReference>
<evidence type="ECO:0000256" key="6">
    <source>
        <dbReference type="ARBA" id="ARBA00066330"/>
    </source>
</evidence>
<evidence type="ECO:0000256" key="9">
    <source>
        <dbReference type="RuleBase" id="RU004326"/>
    </source>
</evidence>
<feature type="modified residue" description="Phosphoserine" evidence="8">
    <location>
        <position position="101"/>
    </location>
</feature>
<dbReference type="InterPro" id="IPR005841">
    <property type="entry name" value="Alpha-D-phosphohexomutase_SF"/>
</dbReference>
<dbReference type="SUPFAM" id="SSF55957">
    <property type="entry name" value="Phosphoglucomutase, C-terminal domain"/>
    <property type="match status" value="1"/>
</dbReference>
<evidence type="ECO:0000259" key="11">
    <source>
        <dbReference type="Pfam" id="PF00408"/>
    </source>
</evidence>
<dbReference type="GO" id="GO:0009252">
    <property type="term" value="P:peptidoglycan biosynthetic process"/>
    <property type="evidence" value="ECO:0007669"/>
    <property type="project" value="UniProtKB-ARBA"/>
</dbReference>
<evidence type="ECO:0000259" key="12">
    <source>
        <dbReference type="Pfam" id="PF02878"/>
    </source>
</evidence>
<dbReference type="RefSeq" id="WP_015404478.1">
    <property type="nucleotide sequence ID" value="NC_020304.1"/>
</dbReference>
<dbReference type="InterPro" id="IPR005845">
    <property type="entry name" value="A-D-PHexomutase_a/b/a-II"/>
</dbReference>
<dbReference type="HAMAP" id="MF_01554_B">
    <property type="entry name" value="GlmM_B"/>
    <property type="match status" value="1"/>
</dbReference>
<dbReference type="PANTHER" id="PTHR42946">
    <property type="entry name" value="PHOSPHOHEXOSE MUTASE"/>
    <property type="match status" value="1"/>
</dbReference>
<dbReference type="InterPro" id="IPR036900">
    <property type="entry name" value="A-D-PHexomutase_C_sf"/>
</dbReference>
<dbReference type="Pfam" id="PF00408">
    <property type="entry name" value="PGM_PMM_IV"/>
    <property type="match status" value="1"/>
</dbReference>
<dbReference type="GO" id="GO:0005829">
    <property type="term" value="C:cytosol"/>
    <property type="evidence" value="ECO:0007669"/>
    <property type="project" value="TreeGrafter"/>
</dbReference>
<feature type="active site" description="Phosphoserine intermediate" evidence="8">
    <location>
        <position position="101"/>
    </location>
</feature>
<comment type="catalytic activity">
    <reaction evidence="8 10">
        <text>alpha-D-glucosamine 1-phosphate = D-glucosamine 6-phosphate</text>
        <dbReference type="Rhea" id="RHEA:23424"/>
        <dbReference type="ChEBI" id="CHEBI:58516"/>
        <dbReference type="ChEBI" id="CHEBI:58725"/>
        <dbReference type="EC" id="5.4.2.10"/>
    </reaction>
</comment>
<protein>
    <recommendedName>
        <fullName evidence="7 8">Phosphoglucosamine mutase</fullName>
        <ecNumber evidence="6 8">5.4.2.10</ecNumber>
    </recommendedName>
</protein>
<comment type="similarity">
    <text evidence="1 8 9">Belongs to the phosphohexose mutase family.</text>
</comment>
<proteinExistence type="inferred from homology"/>
<dbReference type="NCBIfam" id="NF008139">
    <property type="entry name" value="PRK10887.1"/>
    <property type="match status" value="1"/>
</dbReference>
<evidence type="ECO:0000256" key="10">
    <source>
        <dbReference type="RuleBase" id="RU004327"/>
    </source>
</evidence>
<keyword evidence="4 8" id="KW-0460">Magnesium</keyword>
<evidence type="ECO:0000256" key="1">
    <source>
        <dbReference type="ARBA" id="ARBA00010231"/>
    </source>
</evidence>
<reference evidence="16" key="1">
    <citation type="journal article" date="2013" name="Stand. Genomic Sci.">
        <title>Complete genome sequence of Desulfocapsa sulfexigens, a marine deltaproteobacterium specialized in disproportionating inorganic sulfur compounds.</title>
        <authorList>
            <person name="Finster K.W."/>
            <person name="Kjeldsen K.U."/>
            <person name="Kube M."/>
            <person name="Reinhardt R."/>
            <person name="Mussmann M."/>
            <person name="Amann R."/>
            <person name="Schreiber L."/>
        </authorList>
    </citation>
    <scope>NUCLEOTIDE SEQUENCE [LARGE SCALE GENOMIC DNA]</scope>
    <source>
        <strain evidence="16">DSM 10523 / SB164P1</strain>
    </source>
</reference>
<evidence type="ECO:0000259" key="14">
    <source>
        <dbReference type="Pfam" id="PF02880"/>
    </source>
</evidence>
<dbReference type="InterPro" id="IPR050060">
    <property type="entry name" value="Phosphoglucosamine_mutase"/>
</dbReference>
<dbReference type="STRING" id="1167006.UWK_02250"/>
<dbReference type="Pfam" id="PF02880">
    <property type="entry name" value="PGM_PMM_III"/>
    <property type="match status" value="1"/>
</dbReference>
<evidence type="ECO:0000256" key="7">
    <source>
        <dbReference type="ARBA" id="ARBA00068193"/>
    </source>
</evidence>
<dbReference type="FunFam" id="3.40.120.10:FF:000002">
    <property type="entry name" value="Phosphoglucosamine mutase"/>
    <property type="match status" value="1"/>
</dbReference>
<dbReference type="OrthoDB" id="9806956at2"/>
<comment type="PTM">
    <text evidence="8">Activated by phosphorylation.</text>
</comment>
<dbReference type="InterPro" id="IPR005844">
    <property type="entry name" value="A-D-PHexomutase_a/b/a-I"/>
</dbReference>
<sequence>MRKLFGTDGIRGVANIYPMTTEIAMQVGRAIAFIVKNRNGRHRIVIGKDTRQSGYMIENALAAGICSMGVDVLLVGPLPTPGIAFITTSMRADAGVVISASHNPFQDNGIKIFSHDGFKLPDALEADIEDLIFSQKMAALRPVAEEVGRAKRIDDAKGRYIVFLKNIFPKKQKLDGMHIVLDCANGATYGVAPHVFEELGAKVTTLGVNPDGKNINHLCGALHPELMAAKVKETGADIGLALDGDGDRLIVCDEKGKVVDGDHIMAICAKDLMKKRKLRKKTLVTTVMSNLGLEVAMKKMGGKMVRTQVGDRYVVEEMRQKGYSFGGEQSGHLVFLDHITTGDGNLAALCLLAIMQKRNKPMSELARVMESYPQVLNNVRTSKPIDLANFIDFQETVKKMEKKLGKSGRILVRASGTEPVIRVMIEGEKRETIQAMADELGDMISKA</sequence>
<gene>
    <name evidence="8" type="primary">glmM</name>
    <name evidence="15" type="ordered locus">UWK_02250</name>
</gene>
<evidence type="ECO:0000256" key="3">
    <source>
        <dbReference type="ARBA" id="ARBA00022723"/>
    </source>
</evidence>
<name>M1PGL7_DESSD</name>
<feature type="binding site" evidence="8">
    <location>
        <position position="243"/>
    </location>
    <ligand>
        <name>Mg(2+)</name>
        <dbReference type="ChEBI" id="CHEBI:18420"/>
    </ligand>
</feature>
<evidence type="ECO:0000259" key="13">
    <source>
        <dbReference type="Pfam" id="PF02879"/>
    </source>
</evidence>
<keyword evidence="16" id="KW-1185">Reference proteome</keyword>
<dbReference type="EC" id="5.4.2.10" evidence="6 8"/>
<evidence type="ECO:0000313" key="16">
    <source>
        <dbReference type="Proteomes" id="UP000011721"/>
    </source>
</evidence>
<dbReference type="InterPro" id="IPR016055">
    <property type="entry name" value="A-D-PHexomutase_a/b/a-I/II/III"/>
</dbReference>
<dbReference type="CDD" id="cd05802">
    <property type="entry name" value="GlmM"/>
    <property type="match status" value="1"/>
</dbReference>
<dbReference type="InterPro" id="IPR016066">
    <property type="entry name" value="A-D-PHexomutase_CS"/>
</dbReference>
<evidence type="ECO:0000313" key="15">
    <source>
        <dbReference type="EMBL" id="AGF78790.1"/>
    </source>
</evidence>
<evidence type="ECO:0000256" key="2">
    <source>
        <dbReference type="ARBA" id="ARBA00022553"/>
    </source>
</evidence>
<feature type="binding site" evidence="8">
    <location>
        <position position="245"/>
    </location>
    <ligand>
        <name>Mg(2+)</name>
        <dbReference type="ChEBI" id="CHEBI:18420"/>
    </ligand>
</feature>
<organism evidence="15 16">
    <name type="scientific">Desulfocapsa sulfexigens (strain DSM 10523 / SB164P1)</name>
    <dbReference type="NCBI Taxonomy" id="1167006"/>
    <lineage>
        <taxon>Bacteria</taxon>
        <taxon>Pseudomonadati</taxon>
        <taxon>Thermodesulfobacteriota</taxon>
        <taxon>Desulfobulbia</taxon>
        <taxon>Desulfobulbales</taxon>
        <taxon>Desulfocapsaceae</taxon>
        <taxon>Desulfocapsa</taxon>
    </lineage>
</organism>
<dbReference type="SUPFAM" id="SSF53738">
    <property type="entry name" value="Phosphoglucomutase, first 3 domains"/>
    <property type="match status" value="3"/>
</dbReference>
<dbReference type="GO" id="GO:0000287">
    <property type="term" value="F:magnesium ion binding"/>
    <property type="evidence" value="ECO:0007669"/>
    <property type="project" value="UniProtKB-UniRule"/>
</dbReference>
<dbReference type="Gene3D" id="3.40.120.10">
    <property type="entry name" value="Alpha-D-Glucose-1,6-Bisphosphate, subunit A, domain 3"/>
    <property type="match status" value="3"/>
</dbReference>
<dbReference type="Gene3D" id="3.30.310.50">
    <property type="entry name" value="Alpha-D-phosphohexomutase, C-terminal domain"/>
    <property type="match status" value="1"/>
</dbReference>
<dbReference type="HOGENOM" id="CLU_016950_7_0_7"/>
<dbReference type="PATRIC" id="fig|1167006.5.peg.2446"/>
<accession>M1PGL7</accession>
<keyword evidence="3 8" id="KW-0479">Metal-binding</keyword>
<feature type="binding site" evidence="8">
    <location>
        <position position="247"/>
    </location>
    <ligand>
        <name>Mg(2+)</name>
        <dbReference type="ChEBI" id="CHEBI:18420"/>
    </ligand>
</feature>
<dbReference type="PRINTS" id="PR00509">
    <property type="entry name" value="PGMPMM"/>
</dbReference>
<dbReference type="AlphaFoldDB" id="M1PGL7"/>
<dbReference type="GO" id="GO:0008966">
    <property type="term" value="F:phosphoglucosamine mutase activity"/>
    <property type="evidence" value="ECO:0007669"/>
    <property type="project" value="UniProtKB-UniRule"/>
</dbReference>
<keyword evidence="2 8" id="KW-0597">Phosphoprotein</keyword>
<comment type="function">
    <text evidence="8 10">Catalyzes the conversion of glucosamine-6-phosphate to glucosamine-1-phosphate.</text>
</comment>
<evidence type="ECO:0000256" key="8">
    <source>
        <dbReference type="HAMAP-Rule" id="MF_01554"/>
    </source>
</evidence>
<evidence type="ECO:0000256" key="4">
    <source>
        <dbReference type="ARBA" id="ARBA00022842"/>
    </source>
</evidence>
<dbReference type="GO" id="GO:0006048">
    <property type="term" value="P:UDP-N-acetylglucosamine biosynthetic process"/>
    <property type="evidence" value="ECO:0007669"/>
    <property type="project" value="TreeGrafter"/>
</dbReference>
<dbReference type="Pfam" id="PF02879">
    <property type="entry name" value="PGM_PMM_II"/>
    <property type="match status" value="1"/>
</dbReference>
<dbReference type="PROSITE" id="PS00710">
    <property type="entry name" value="PGM_PMM"/>
    <property type="match status" value="1"/>
</dbReference>
<dbReference type="PANTHER" id="PTHR42946:SF1">
    <property type="entry name" value="PHOSPHOGLUCOMUTASE (ALPHA-D-GLUCOSE-1,6-BISPHOSPHATE-DEPENDENT)"/>
    <property type="match status" value="1"/>
</dbReference>
<feature type="domain" description="Alpha-D-phosphohexomutase alpha/beta/alpha" evidence="14">
    <location>
        <begin position="260"/>
        <end position="372"/>
    </location>
</feature>
<dbReference type="FunFam" id="3.30.310.50:FF:000001">
    <property type="entry name" value="Phosphoglucosamine mutase"/>
    <property type="match status" value="1"/>
</dbReference>
<feature type="binding site" description="via phosphate group" evidence="8">
    <location>
        <position position="101"/>
    </location>
    <ligand>
        <name>Mg(2+)</name>
        <dbReference type="ChEBI" id="CHEBI:18420"/>
    </ligand>
</feature>
<dbReference type="EMBL" id="CP003985">
    <property type="protein sequence ID" value="AGF78790.1"/>
    <property type="molecule type" value="Genomic_DNA"/>
</dbReference>
<dbReference type="InterPro" id="IPR005846">
    <property type="entry name" value="A-D-PHexomutase_a/b/a-III"/>
</dbReference>
<dbReference type="GO" id="GO:0004615">
    <property type="term" value="F:phosphomannomutase activity"/>
    <property type="evidence" value="ECO:0007669"/>
    <property type="project" value="TreeGrafter"/>
</dbReference>
<dbReference type="Pfam" id="PF02878">
    <property type="entry name" value="PGM_PMM_I"/>
    <property type="match status" value="1"/>
</dbReference>
<dbReference type="InterPro" id="IPR005843">
    <property type="entry name" value="A-D-PHexomutase_C"/>
</dbReference>
<dbReference type="GO" id="GO:0005975">
    <property type="term" value="P:carbohydrate metabolic process"/>
    <property type="evidence" value="ECO:0007669"/>
    <property type="project" value="InterPro"/>
</dbReference>
<dbReference type="NCBIfam" id="TIGR01455">
    <property type="entry name" value="glmM"/>
    <property type="match status" value="1"/>
</dbReference>
<evidence type="ECO:0000256" key="5">
    <source>
        <dbReference type="ARBA" id="ARBA00023235"/>
    </source>
</evidence>
<dbReference type="InterPro" id="IPR006352">
    <property type="entry name" value="GlmM_bact"/>
</dbReference>
<dbReference type="KEGG" id="dsf:UWK_02250"/>
<dbReference type="Proteomes" id="UP000011721">
    <property type="component" value="Chromosome"/>
</dbReference>